<dbReference type="GO" id="GO:0005802">
    <property type="term" value="C:trans-Golgi network"/>
    <property type="evidence" value="ECO:0007669"/>
    <property type="project" value="TreeGrafter"/>
</dbReference>
<dbReference type="GO" id="GO:0032259">
    <property type="term" value="P:methylation"/>
    <property type="evidence" value="ECO:0007669"/>
    <property type="project" value="UniProtKB-KW"/>
</dbReference>
<dbReference type="GO" id="GO:0005768">
    <property type="term" value="C:endosome"/>
    <property type="evidence" value="ECO:0007669"/>
    <property type="project" value="TreeGrafter"/>
</dbReference>
<dbReference type="GO" id="GO:0008168">
    <property type="term" value="F:methyltransferase activity"/>
    <property type="evidence" value="ECO:0007669"/>
    <property type="project" value="UniProtKB-UniRule"/>
</dbReference>
<gene>
    <name evidence="8" type="ORF">M569_13168</name>
</gene>
<keyword evidence="5 7" id="KW-0325">Glycoprotein</keyword>
<evidence type="ECO:0000256" key="1">
    <source>
        <dbReference type="ARBA" id="ARBA00004606"/>
    </source>
</evidence>
<evidence type="ECO:0000313" key="8">
    <source>
        <dbReference type="EMBL" id="EPS61626.1"/>
    </source>
</evidence>
<feature type="non-terminal residue" evidence="8">
    <location>
        <position position="1"/>
    </location>
</feature>
<comment type="caution">
    <text evidence="8">The sequence shown here is derived from an EMBL/GenBank/DDBJ whole genome shotgun (WGS) entry which is preliminary data.</text>
</comment>
<accession>S8CB67</accession>
<dbReference type="SUPFAM" id="SSF53335">
    <property type="entry name" value="S-adenosyl-L-methionine-dependent methyltransferases"/>
    <property type="match status" value="2"/>
</dbReference>
<dbReference type="InterPro" id="IPR004159">
    <property type="entry name" value="Put_SAM_MeTrfase"/>
</dbReference>
<evidence type="ECO:0000313" key="9">
    <source>
        <dbReference type="Proteomes" id="UP000015453"/>
    </source>
</evidence>
<sequence>VASWGAYLLKRDVVAMSFAPRDTHEAQVWFALERGVPAMIGVMASQRLPYPARAFDMAHCSRCLIPWFDFGGLYLTEVDRVLRPGGYWILSGPPIRWKKYWKGWERTREDLKQEQDSIEDVAKKLCWKKVVEQGDLAIWRKPLNHIECRRLKETYPEPPFCKSDDNADSAWYTNMEACITPLPEVSADGEVSGGELKKWPNRAFAVPPRISSGSISGATENQFKDDNELWKQRIEYYHQLVSQLPRGLYRNLMDMNARMGGFAAALMKLPVWVMNVVPAAPSNPDTLGAIYERGFIGTYHDWCEAFSTYPRTYDLIHADGVFTMYEGRCDPTYILLEMDRILRPEGSVIFRDGVEMLVKIKGIADGMRWVSRIVDHESGPFNPEKILVATKTYWTGEEASAKQ</sequence>
<dbReference type="OrthoDB" id="2013972at2759"/>
<dbReference type="EC" id="2.1.1.-" evidence="7"/>
<name>S8CB67_9LAMI</name>
<comment type="similarity">
    <text evidence="2 7">Belongs to the methyltransferase superfamily.</text>
</comment>
<dbReference type="PANTHER" id="PTHR10108">
    <property type="entry name" value="SAM-DEPENDENT METHYLTRANSFERASE"/>
    <property type="match status" value="1"/>
</dbReference>
<evidence type="ECO:0000256" key="3">
    <source>
        <dbReference type="ARBA" id="ARBA00022603"/>
    </source>
</evidence>
<dbReference type="AlphaFoldDB" id="S8CB67"/>
<keyword evidence="4 7" id="KW-0812">Transmembrane</keyword>
<dbReference type="InterPro" id="IPR029063">
    <property type="entry name" value="SAM-dependent_MTases_sf"/>
</dbReference>
<evidence type="ECO:0000256" key="7">
    <source>
        <dbReference type="RuleBase" id="RU366043"/>
    </source>
</evidence>
<dbReference type="PANTHER" id="PTHR10108:SF1058">
    <property type="entry name" value="METHYLTRANSFERASE PMT18-RELATED"/>
    <property type="match status" value="1"/>
</dbReference>
<reference evidence="8 9" key="1">
    <citation type="journal article" date="2013" name="BMC Genomics">
        <title>The miniature genome of a carnivorous plant Genlisea aurea contains a low number of genes and short non-coding sequences.</title>
        <authorList>
            <person name="Leushkin E.V."/>
            <person name="Sutormin R.A."/>
            <person name="Nabieva E.R."/>
            <person name="Penin A.A."/>
            <person name="Kondrashov A.S."/>
            <person name="Logacheva M.D."/>
        </authorList>
    </citation>
    <scope>NUCLEOTIDE SEQUENCE [LARGE SCALE GENOMIC DNA]</scope>
</reference>
<evidence type="ECO:0000256" key="2">
    <source>
        <dbReference type="ARBA" id="ARBA00008361"/>
    </source>
</evidence>
<organism evidence="8 9">
    <name type="scientific">Genlisea aurea</name>
    <dbReference type="NCBI Taxonomy" id="192259"/>
    <lineage>
        <taxon>Eukaryota</taxon>
        <taxon>Viridiplantae</taxon>
        <taxon>Streptophyta</taxon>
        <taxon>Embryophyta</taxon>
        <taxon>Tracheophyta</taxon>
        <taxon>Spermatophyta</taxon>
        <taxon>Magnoliopsida</taxon>
        <taxon>eudicotyledons</taxon>
        <taxon>Gunneridae</taxon>
        <taxon>Pentapetalae</taxon>
        <taxon>asterids</taxon>
        <taxon>lamiids</taxon>
        <taxon>Lamiales</taxon>
        <taxon>Lentibulariaceae</taxon>
        <taxon>Genlisea</taxon>
    </lineage>
</organism>
<dbReference type="Proteomes" id="UP000015453">
    <property type="component" value="Unassembled WGS sequence"/>
</dbReference>
<keyword evidence="4 7" id="KW-0735">Signal-anchor</keyword>
<keyword evidence="7" id="KW-0808">Transferase</keyword>
<dbReference type="Gene3D" id="3.40.50.150">
    <property type="entry name" value="Vaccinia Virus protein VP39"/>
    <property type="match status" value="1"/>
</dbReference>
<protein>
    <recommendedName>
        <fullName evidence="7">Methyltransferase</fullName>
        <ecNumber evidence="7">2.1.1.-</ecNumber>
    </recommendedName>
</protein>
<keyword evidence="9" id="KW-1185">Reference proteome</keyword>
<evidence type="ECO:0000256" key="6">
    <source>
        <dbReference type="ARBA" id="ARBA00037847"/>
    </source>
</evidence>
<dbReference type="GO" id="GO:0016020">
    <property type="term" value="C:membrane"/>
    <property type="evidence" value="ECO:0007669"/>
    <property type="project" value="UniProtKB-SubCell"/>
</dbReference>
<evidence type="ECO:0000256" key="5">
    <source>
        <dbReference type="ARBA" id="ARBA00023180"/>
    </source>
</evidence>
<keyword evidence="3 7" id="KW-0489">Methyltransferase</keyword>
<proteinExistence type="inferred from homology"/>
<dbReference type="Pfam" id="PF03141">
    <property type="entry name" value="Methyltransf_29"/>
    <property type="match status" value="1"/>
</dbReference>
<comment type="subcellular location">
    <subcellularLocation>
        <location evidence="6">Endomembrane system</location>
        <topology evidence="6">Single-pass membrane protein</topology>
    </subcellularLocation>
    <subcellularLocation>
        <location evidence="1 7">Membrane</location>
        <topology evidence="1 7">Single-pass type II membrane protein</topology>
    </subcellularLocation>
</comment>
<dbReference type="EMBL" id="AUSU01006701">
    <property type="protein sequence ID" value="EPS61626.1"/>
    <property type="molecule type" value="Genomic_DNA"/>
</dbReference>
<evidence type="ECO:0000256" key="4">
    <source>
        <dbReference type="ARBA" id="ARBA00022968"/>
    </source>
</evidence>